<dbReference type="PROSITE" id="PS51257">
    <property type="entry name" value="PROKAR_LIPOPROTEIN"/>
    <property type="match status" value="1"/>
</dbReference>
<evidence type="ECO:0000313" key="2">
    <source>
        <dbReference type="Proteomes" id="UP001303407"/>
    </source>
</evidence>
<gene>
    <name evidence="1" type="ORF">RHP49_07970</name>
</gene>
<reference evidence="1 2" key="1">
    <citation type="submission" date="2023-09" db="EMBL/GenBank/DDBJ databases">
        <title>Thalassobella suaedae gen. nov., sp. nov., a marine bacterium of the family Flavobacteriaceae isolated from a halophyte Suaeda japonica.</title>
        <authorList>
            <person name="Lee S.Y."/>
            <person name="Hwang C.Y."/>
        </authorList>
    </citation>
    <scope>NUCLEOTIDE SEQUENCE [LARGE SCALE GENOMIC DNA]</scope>
    <source>
        <strain evidence="1 2">HL-DH10</strain>
    </source>
</reference>
<name>A0ABY9Y7W5_9FLAO</name>
<organism evidence="1 2">
    <name type="scientific">Thalassobellus suaedae</name>
    <dbReference type="NCBI Taxonomy" id="3074124"/>
    <lineage>
        <taxon>Bacteria</taxon>
        <taxon>Pseudomonadati</taxon>
        <taxon>Bacteroidota</taxon>
        <taxon>Flavobacteriia</taxon>
        <taxon>Flavobacteriales</taxon>
        <taxon>Flavobacteriaceae</taxon>
        <taxon>Thalassobellus</taxon>
    </lineage>
</organism>
<dbReference type="Gene3D" id="2.40.50.120">
    <property type="match status" value="1"/>
</dbReference>
<keyword evidence="2" id="KW-1185">Reference proteome</keyword>
<evidence type="ECO:0000313" key="1">
    <source>
        <dbReference type="EMBL" id="WNH14178.1"/>
    </source>
</evidence>
<dbReference type="RefSeq" id="WP_415864181.1">
    <property type="nucleotide sequence ID" value="NZ_CP134536.1"/>
</dbReference>
<dbReference type="Proteomes" id="UP001303407">
    <property type="component" value="Chromosome"/>
</dbReference>
<proteinExistence type="predicted"/>
<accession>A0ABY9Y7W5</accession>
<protein>
    <submittedName>
        <fullName evidence="1">Uncharacterized protein</fullName>
    </submittedName>
</protein>
<dbReference type="EMBL" id="CP134536">
    <property type="protein sequence ID" value="WNH14178.1"/>
    <property type="molecule type" value="Genomic_DNA"/>
</dbReference>
<sequence>MKIILNIIIFLISIFGYACSCKDWREISVLERINNTDQIFEGTVKSINKIDDKTLSIEFLITRKDKGVDSLNSIVIQTSTDMCGSQFKKGETWLIFSNSNYTGLCSGNIQLFQNSFKEFPVSKVSDKYKFYISKLQKFINEISELKIQREFVEFDKDNKIIAKGIIGTDKQIKDNWYYADFIIKN</sequence>
<dbReference type="InterPro" id="IPR008993">
    <property type="entry name" value="TIMP-like_OB-fold"/>
</dbReference>